<accession>A0A0B5F4G2</accession>
<gene>
    <name evidence="1" type="ORF">SLNWT_5415</name>
</gene>
<reference evidence="1 2" key="1">
    <citation type="submission" date="2015-01" db="EMBL/GenBank/DDBJ databases">
        <title>Enhanced salinomycin production by adjusting the supply of polyketide extender units in Streptomyce albus DSM 41398.</title>
        <authorList>
            <person name="Lu C."/>
        </authorList>
    </citation>
    <scope>NUCLEOTIDE SEQUENCE [LARGE SCALE GENOMIC DNA]</scope>
    <source>
        <strain evidence="2">ATCC 21838 / DSM 41398 / FERM P-419 / JCM 4703 / NBRC 107858</strain>
    </source>
</reference>
<dbReference type="EMBL" id="CP010519">
    <property type="protein sequence ID" value="AJE85791.1"/>
    <property type="molecule type" value="Genomic_DNA"/>
</dbReference>
<keyword evidence="2" id="KW-1185">Reference proteome</keyword>
<dbReference type="Pfam" id="PF19741">
    <property type="entry name" value="DUF6230"/>
    <property type="match status" value="1"/>
</dbReference>
<evidence type="ECO:0000313" key="2">
    <source>
        <dbReference type="Proteomes" id="UP000031523"/>
    </source>
</evidence>
<evidence type="ECO:0000313" key="1">
    <source>
        <dbReference type="EMBL" id="AJE85791.1"/>
    </source>
</evidence>
<dbReference type="AlphaFoldDB" id="A0A0B5F4G2"/>
<dbReference type="InterPro" id="IPR046198">
    <property type="entry name" value="DUF6230"/>
</dbReference>
<name>A0A0B5F4G2_STRA4</name>
<dbReference type="KEGG" id="sals:SLNWT_5415"/>
<protein>
    <submittedName>
        <fullName evidence="1">Cholesterol esterase</fullName>
    </submittedName>
</protein>
<proteinExistence type="predicted"/>
<organism evidence="1 2">
    <name type="scientific">Streptomyces albus (strain ATCC 21838 / DSM 41398 / FERM P-419 / JCM 4703 / NBRC 107858)</name>
    <dbReference type="NCBI Taxonomy" id="1081613"/>
    <lineage>
        <taxon>Bacteria</taxon>
        <taxon>Bacillati</taxon>
        <taxon>Actinomycetota</taxon>
        <taxon>Actinomycetes</taxon>
        <taxon>Kitasatosporales</taxon>
        <taxon>Streptomycetaceae</taxon>
        <taxon>Streptomyces</taxon>
    </lineage>
</organism>
<sequence length="208" mass="21924">MKQPEARSTGHTSWKRLAFVAVPTALLSGILIAGVGAGVVPAAIAVSTQSLALSGQQLKISADSLNGRGFGQYVDVDSTARGDKASAVTRIDKADIRDLCQSTVADLPGVGKVTTLIRAGRGDKPVHVDGLVIRTNNISGDAEFRDIVIGKDANTSKRMRGAPDGSFGQEAERVRITKLRQDAIGVRADLFKLSGLKLSVKRGDHSCY</sequence>
<dbReference type="Proteomes" id="UP000031523">
    <property type="component" value="Chromosome"/>
</dbReference>